<dbReference type="Proteomes" id="UP001197492">
    <property type="component" value="Unassembled WGS sequence"/>
</dbReference>
<dbReference type="NCBIfam" id="TIGR01484">
    <property type="entry name" value="HAD-SF-IIB"/>
    <property type="match status" value="1"/>
</dbReference>
<keyword evidence="1" id="KW-0378">Hydrolase</keyword>
<dbReference type="SFLD" id="SFLDS00003">
    <property type="entry name" value="Haloacid_Dehalogenase"/>
    <property type="match status" value="1"/>
</dbReference>
<dbReference type="InterPro" id="IPR000150">
    <property type="entry name" value="Cof"/>
</dbReference>
<dbReference type="NCBIfam" id="TIGR00099">
    <property type="entry name" value="Cof-subfamily"/>
    <property type="match status" value="1"/>
</dbReference>
<dbReference type="SFLD" id="SFLDG01140">
    <property type="entry name" value="C2.B:_Phosphomannomutase_and_P"/>
    <property type="match status" value="1"/>
</dbReference>
<organism evidence="1 3">
    <name type="scientific">Catenibacterium mitsuokai</name>
    <dbReference type="NCBI Taxonomy" id="100886"/>
    <lineage>
        <taxon>Bacteria</taxon>
        <taxon>Bacillati</taxon>
        <taxon>Bacillota</taxon>
        <taxon>Erysipelotrichia</taxon>
        <taxon>Erysipelotrichales</taxon>
        <taxon>Coprobacillaceae</taxon>
        <taxon>Catenibacterium</taxon>
    </lineage>
</organism>
<dbReference type="CDD" id="cd07516">
    <property type="entry name" value="HAD_Pase"/>
    <property type="match status" value="1"/>
</dbReference>
<dbReference type="PANTHER" id="PTHR10000:SF8">
    <property type="entry name" value="HAD SUPERFAMILY HYDROLASE-LIKE, TYPE 3"/>
    <property type="match status" value="1"/>
</dbReference>
<keyword evidence="4" id="KW-1185">Reference proteome</keyword>
<dbReference type="EMBL" id="JAHOEL010000045">
    <property type="protein sequence ID" value="MBV3393083.1"/>
    <property type="molecule type" value="Genomic_DNA"/>
</dbReference>
<comment type="caution">
    <text evidence="1">The sequence shown here is derived from an EMBL/GenBank/DDBJ whole genome shotgun (WGS) entry which is preliminary data.</text>
</comment>
<dbReference type="PANTHER" id="PTHR10000">
    <property type="entry name" value="PHOSPHOSERINE PHOSPHATASE"/>
    <property type="match status" value="1"/>
</dbReference>
<dbReference type="Proteomes" id="UP001196408">
    <property type="component" value="Unassembled WGS sequence"/>
</dbReference>
<gene>
    <name evidence="1" type="ORF">KSV97_07560</name>
    <name evidence="2" type="ORF">KSW06_07435</name>
</gene>
<dbReference type="GO" id="GO:0000287">
    <property type="term" value="F:magnesium ion binding"/>
    <property type="evidence" value="ECO:0007669"/>
    <property type="project" value="TreeGrafter"/>
</dbReference>
<proteinExistence type="predicted"/>
<reference evidence="1 4" key="1">
    <citation type="submission" date="2021-06" db="EMBL/GenBank/DDBJ databases">
        <title>Collection of gut derived symbiotic bacterial strains cultured from healthy donors.</title>
        <authorList>
            <person name="Lin H."/>
            <person name="Littmann E."/>
            <person name="Pamer E.G."/>
        </authorList>
    </citation>
    <scope>NUCLEOTIDE SEQUENCE</scope>
    <source>
        <strain evidence="2 4">MSK.21.70</strain>
        <strain evidence="1">MSK.21.82</strain>
    </source>
</reference>
<evidence type="ECO:0000313" key="2">
    <source>
        <dbReference type="EMBL" id="MBV3393083.1"/>
    </source>
</evidence>
<dbReference type="InterPro" id="IPR006379">
    <property type="entry name" value="HAD-SF_hydro_IIB"/>
</dbReference>
<dbReference type="EMBL" id="JAHOEF010000047">
    <property type="protein sequence ID" value="MBV3383073.1"/>
    <property type="molecule type" value="Genomic_DNA"/>
</dbReference>
<dbReference type="GO" id="GO:0005829">
    <property type="term" value="C:cytosol"/>
    <property type="evidence" value="ECO:0007669"/>
    <property type="project" value="TreeGrafter"/>
</dbReference>
<evidence type="ECO:0000313" key="1">
    <source>
        <dbReference type="EMBL" id="MBV3383073.1"/>
    </source>
</evidence>
<dbReference type="GO" id="GO:0016791">
    <property type="term" value="F:phosphatase activity"/>
    <property type="evidence" value="ECO:0007669"/>
    <property type="project" value="TreeGrafter"/>
</dbReference>
<accession>A0AAW4MS41</accession>
<name>A0AAW4MS41_9FIRM</name>
<dbReference type="Pfam" id="PF08282">
    <property type="entry name" value="Hydrolase_3"/>
    <property type="match status" value="1"/>
</dbReference>
<dbReference type="AlphaFoldDB" id="A0AAW4MS41"/>
<evidence type="ECO:0000313" key="3">
    <source>
        <dbReference type="Proteomes" id="UP001196408"/>
    </source>
</evidence>
<protein>
    <submittedName>
        <fullName evidence="1">Cof-type HAD-IIB family hydrolase</fullName>
    </submittedName>
</protein>
<sequence length="273" mass="30572">MYKLVAFDMDGTLLNSEKKISIKTVEAINKAIEAGKIVILNTGRCPAELKEYREVLPRLRYVNCVSGALVYDYEEERSIYESPLSEEEVKTLIQIGKETDEMVHLMGITSVVEKAKVPHMNDYYMGVYQPMYEEVTTKVDNIYDYYVGNPYSVHKLNIYHHSKAARDHTRKAIKEAGLELEMKDSEATGLEMNAKGVDKGTGLKQLCHHLGISIEETIVVGDADNDKEALETAGLAVAMGNAKESIKEISDVIVSDNDHDGCAEVIEKYILEE</sequence>
<dbReference type="RefSeq" id="WP_217747850.1">
    <property type="nucleotide sequence ID" value="NZ_JAHOEB010000047.1"/>
</dbReference>
<evidence type="ECO:0000313" key="4">
    <source>
        <dbReference type="Proteomes" id="UP001197492"/>
    </source>
</evidence>
<dbReference type="PROSITE" id="PS01228">
    <property type="entry name" value="COF_1"/>
    <property type="match status" value="1"/>
</dbReference>